<feature type="compositionally biased region" description="Basic and acidic residues" evidence="2">
    <location>
        <begin position="102"/>
        <end position="119"/>
    </location>
</feature>
<evidence type="ECO:0000313" key="5">
    <source>
        <dbReference type="Proteomes" id="UP000559598"/>
    </source>
</evidence>
<dbReference type="PANTHER" id="PTHR37293:SF9">
    <property type="entry name" value="PHI ETA ORF 22-LIKE PROTEIN"/>
    <property type="match status" value="1"/>
</dbReference>
<dbReference type="InterPro" id="IPR006343">
    <property type="entry name" value="DnaB/C_C"/>
</dbReference>
<dbReference type="NCBIfam" id="TIGR01446">
    <property type="entry name" value="DnaD_dom"/>
    <property type="match status" value="1"/>
</dbReference>
<proteinExistence type="inferred from homology"/>
<dbReference type="SUPFAM" id="SSF158499">
    <property type="entry name" value="DnaD domain-like"/>
    <property type="match status" value="1"/>
</dbReference>
<dbReference type="EMBL" id="JACIDE010000010">
    <property type="protein sequence ID" value="MBB4074092.1"/>
    <property type="molecule type" value="Genomic_DNA"/>
</dbReference>
<evidence type="ECO:0000259" key="3">
    <source>
        <dbReference type="Pfam" id="PF07261"/>
    </source>
</evidence>
<protein>
    <submittedName>
        <fullName evidence="4">DnaD/phage-associated family protein</fullName>
    </submittedName>
</protein>
<evidence type="ECO:0000256" key="1">
    <source>
        <dbReference type="ARBA" id="ARBA00093462"/>
    </source>
</evidence>
<evidence type="ECO:0000256" key="2">
    <source>
        <dbReference type="SAM" id="MobiDB-lite"/>
    </source>
</evidence>
<comment type="caution">
    <text evidence="4">The sequence shown here is derived from an EMBL/GenBank/DDBJ whole genome shotgun (WGS) entry which is preliminary data.</text>
</comment>
<gene>
    <name evidence="4" type="ORF">GGR02_001857</name>
</gene>
<dbReference type="Proteomes" id="UP000559598">
    <property type="component" value="Unassembled WGS sequence"/>
</dbReference>
<dbReference type="AlphaFoldDB" id="A0A840DRD7"/>
<keyword evidence="5" id="KW-1185">Reference proteome</keyword>
<name>A0A840DRD7_9BACL</name>
<comment type="similarity">
    <text evidence="1">Belongs to the DnaB/DnaD family.</text>
</comment>
<evidence type="ECO:0000313" key="4">
    <source>
        <dbReference type="EMBL" id="MBB4074092.1"/>
    </source>
</evidence>
<dbReference type="PANTHER" id="PTHR37293">
    <property type="entry name" value="PHAGE REPLICATION PROTEIN-RELATED"/>
    <property type="match status" value="1"/>
</dbReference>
<accession>A0A840DRD7</accession>
<reference evidence="4 5" key="1">
    <citation type="submission" date="2020-08" db="EMBL/GenBank/DDBJ databases">
        <title>Genomic Encyclopedia of Type Strains, Phase IV (KMG-IV): sequencing the most valuable type-strain genomes for metagenomic binning, comparative biology and taxonomic classification.</title>
        <authorList>
            <person name="Goeker M."/>
        </authorList>
    </citation>
    <scope>NUCLEOTIDE SEQUENCE [LARGE SCALE GENOMIC DNA]</scope>
    <source>
        <strain evidence="4 5">DSM 17075</strain>
    </source>
</reference>
<feature type="region of interest" description="Disordered" evidence="2">
    <location>
        <begin position="236"/>
        <end position="259"/>
    </location>
</feature>
<organism evidence="4 5">
    <name type="scientific">Anoxybacteroides voinovskiense</name>
    <dbReference type="NCBI Taxonomy" id="230470"/>
    <lineage>
        <taxon>Bacteria</taxon>
        <taxon>Bacillati</taxon>
        <taxon>Bacillota</taxon>
        <taxon>Bacilli</taxon>
        <taxon>Bacillales</taxon>
        <taxon>Anoxybacillaceae</taxon>
        <taxon>Anoxybacteroides</taxon>
    </lineage>
</organism>
<feature type="region of interest" description="Disordered" evidence="2">
    <location>
        <begin position="102"/>
        <end position="132"/>
    </location>
</feature>
<dbReference type="InterPro" id="IPR034829">
    <property type="entry name" value="DnaD-like_sf"/>
</dbReference>
<feature type="domain" description="DnaB/C C-terminal" evidence="3">
    <location>
        <begin position="158"/>
        <end position="226"/>
    </location>
</feature>
<dbReference type="Gene3D" id="1.10.10.630">
    <property type="entry name" value="DnaD domain-like"/>
    <property type="match status" value="1"/>
</dbReference>
<dbReference type="InterPro" id="IPR053162">
    <property type="entry name" value="DnaD"/>
</dbReference>
<dbReference type="Pfam" id="PF07261">
    <property type="entry name" value="DnaB_2"/>
    <property type="match status" value="1"/>
</dbReference>
<sequence length="277" mass="32308">MGVIRIQKNSNYVVMSKVGLHDDRLSWKAKGLLAYMLSMPDNWTFYNEELMKHSPDGSSTFKAAMNELKEYGYVVRQKVKDEKGKFIGWETVVYEQPVEDEYRKVENRPSENRPSENRPSKNRPSKNAPLLNNKELNNNLLSNKENNVVAVVVGNAHQFYQDNFGVENPFIAECIDQWVDDIGEELVIEAMKRALKQNKSWGYAEGILKDWAKHNLRTLTDVETYEKEFHRKREEVGNREVRKHRRGVSRPSKEGGKSYEQILREAEEARRAWGWKG</sequence>